<gene>
    <name evidence="1" type="ORF">ACFSBH_19390</name>
</gene>
<evidence type="ECO:0008006" key="3">
    <source>
        <dbReference type="Google" id="ProtNLM"/>
    </source>
</evidence>
<accession>A0ABW4HX09</accession>
<comment type="caution">
    <text evidence="1">The sequence shown here is derived from an EMBL/GenBank/DDBJ whole genome shotgun (WGS) entry which is preliminary data.</text>
</comment>
<sequence length="221" mass="25555">MEFHIKITDRLRNFSEHVEVKQTQDGMVIGEYKMALNDIIRALSNSSTEGIGHQTPFLPRNCIKLLTNTYGYDVFIELEKRQWQIEHTEEGKLMLGFPKLVLKYSVVKDTIQNLKMFAVKDKGLITGDTEMYYFPYSNVHHDSGNVCMGMNVFPEIKHLNQLEKMHLLFFSAPFGNDYGSMAIGHNLNSLLKTFRDKSFDDEVLMPMNQTFNEVFLLQNNG</sequence>
<dbReference type="Pfam" id="PF14460">
    <property type="entry name" value="Prok-E2_D"/>
    <property type="match status" value="1"/>
</dbReference>
<name>A0ABW4HX09_9BACI</name>
<dbReference type="RefSeq" id="WP_379599271.1">
    <property type="nucleotide sequence ID" value="NZ_JBHUDE010000163.1"/>
</dbReference>
<dbReference type="Proteomes" id="UP001597221">
    <property type="component" value="Unassembled WGS sequence"/>
</dbReference>
<organism evidence="1 2">
    <name type="scientific">Oceanobacillus luteolus</name>
    <dbReference type="NCBI Taxonomy" id="1274358"/>
    <lineage>
        <taxon>Bacteria</taxon>
        <taxon>Bacillati</taxon>
        <taxon>Bacillota</taxon>
        <taxon>Bacilli</taxon>
        <taxon>Bacillales</taxon>
        <taxon>Bacillaceae</taxon>
        <taxon>Oceanobacillus</taxon>
    </lineage>
</organism>
<dbReference type="EMBL" id="JBHUDE010000163">
    <property type="protein sequence ID" value="MFD1609786.1"/>
    <property type="molecule type" value="Genomic_DNA"/>
</dbReference>
<reference evidence="2" key="1">
    <citation type="journal article" date="2019" name="Int. J. Syst. Evol. Microbiol.">
        <title>The Global Catalogue of Microorganisms (GCM) 10K type strain sequencing project: providing services to taxonomists for standard genome sequencing and annotation.</title>
        <authorList>
            <consortium name="The Broad Institute Genomics Platform"/>
            <consortium name="The Broad Institute Genome Sequencing Center for Infectious Disease"/>
            <person name="Wu L."/>
            <person name="Ma J."/>
        </authorList>
    </citation>
    <scope>NUCLEOTIDE SEQUENCE [LARGE SCALE GENOMIC DNA]</scope>
    <source>
        <strain evidence="2">CGMCC 1.12376</strain>
    </source>
</reference>
<evidence type="ECO:0000313" key="1">
    <source>
        <dbReference type="EMBL" id="MFD1609786.1"/>
    </source>
</evidence>
<evidence type="ECO:0000313" key="2">
    <source>
        <dbReference type="Proteomes" id="UP001597221"/>
    </source>
</evidence>
<keyword evidence="2" id="KW-1185">Reference proteome</keyword>
<proteinExistence type="predicted"/>
<protein>
    <recommendedName>
        <fullName evidence="3">PRTRC system protein B</fullName>
    </recommendedName>
</protein>
<dbReference type="InterPro" id="IPR032787">
    <property type="entry name" value="Prok-E2_D"/>
</dbReference>